<evidence type="ECO:0000256" key="5">
    <source>
        <dbReference type="ARBA" id="ARBA00022840"/>
    </source>
</evidence>
<evidence type="ECO:0000259" key="15">
    <source>
        <dbReference type="PROSITE" id="PS51194"/>
    </source>
</evidence>
<keyword evidence="5" id="KW-0067">ATP-binding</keyword>
<feature type="domain" description="Helicase C-terminal" evidence="15">
    <location>
        <begin position="516"/>
        <end position="685"/>
    </location>
</feature>
<dbReference type="PROSITE" id="PS51194">
    <property type="entry name" value="HELICASE_CTER"/>
    <property type="match status" value="1"/>
</dbReference>
<organism evidence="16 17">
    <name type="scientific">Lepidopterella palustris CBS 459.81</name>
    <dbReference type="NCBI Taxonomy" id="1314670"/>
    <lineage>
        <taxon>Eukaryota</taxon>
        <taxon>Fungi</taxon>
        <taxon>Dikarya</taxon>
        <taxon>Ascomycota</taxon>
        <taxon>Pezizomycotina</taxon>
        <taxon>Dothideomycetes</taxon>
        <taxon>Pleosporomycetidae</taxon>
        <taxon>Mytilinidiales</taxon>
        <taxon>Argynnaceae</taxon>
        <taxon>Lepidopterella</taxon>
    </lineage>
</organism>
<feature type="region of interest" description="Disordered" evidence="13">
    <location>
        <begin position="80"/>
        <end position="109"/>
    </location>
</feature>
<dbReference type="AlphaFoldDB" id="A0A8E2JHK3"/>
<dbReference type="InterPro" id="IPR014001">
    <property type="entry name" value="Helicase_ATP-bd"/>
</dbReference>
<evidence type="ECO:0000256" key="1">
    <source>
        <dbReference type="ARBA" id="ARBA00012552"/>
    </source>
</evidence>
<proteinExistence type="inferred from homology"/>
<evidence type="ECO:0000259" key="14">
    <source>
        <dbReference type="PROSITE" id="PS51192"/>
    </source>
</evidence>
<dbReference type="InterPro" id="IPR050079">
    <property type="entry name" value="DEAD_box_RNA_helicase"/>
</dbReference>
<dbReference type="SUPFAM" id="SSF52540">
    <property type="entry name" value="P-loop containing nucleoside triphosphate hydrolases"/>
    <property type="match status" value="1"/>
</dbReference>
<sequence length="766" mass="84114">MDVFKLLTRSAKASHTTPRQTLPSSGEASNPQLFGYTAEQEGQPNLQLGRKRKREEDSVKEAITIPKELDFFGEAFHHKNDGAQVGKNQGSRGANGNSQDGESTQDKYGAGKRMVEGLVERLSEDECKRVLRIHKLKITVLEDFHTEKEKDLIGKKSKKRKKTEEKLQGPPAKKAKSQLYPQPLTAFEQLRSRYAISKRLAENLEAQGYTVPTEVQLGGLPLLLGARDAQVGDQQNGEGNGYGKQGQDLDLLAVAPTGSGKTVTFLVPVLNALIGEIKSSTREMDGATGIGPRAIIIAPTKELAAQIANESRKLTLGTTVKTALMKKGMEVVDRSGEEMTNNHAEDERRNDTSEEDDHSVNELKATGSTRKERRKRKQAEIVKAAILVATPLALLNVLKKHSGETTPLPTVRYLILDEADVLLDPLFRDQTLSIWNACTHPSLRVSLWSATMGSNIEELAISTINNRWHSLVSSYPVPLPPRVPLIRLVVGLKDSAIPNVTHKLVYAATEQGKLLALRQLLHPTSMPSIDTTPTLRPPFLIFTQTIPRAMALHSELLYDIPPEAGGSARIAVLHAGLPSMARDSVMTRFRRGEVWVLITTDLLARGVDFRGLNGVVNYDVPNSAAAYVHRVGRTGRAGREGGVAVTLYTTEDIPYIKNVANVIRASEKLQGKAEGDAKKWLLDALPTPSKRDRQKLKQRGVEARRPGKAADAKTKARTRISTKSGWEKRMENNRRGAIAGSRMRKKVNEEGVKGGGSESEFEGFAD</sequence>
<dbReference type="Pfam" id="PF00270">
    <property type="entry name" value="DEAD"/>
    <property type="match status" value="2"/>
</dbReference>
<feature type="region of interest" description="Disordered" evidence="13">
    <location>
        <begin position="1"/>
        <end position="57"/>
    </location>
</feature>
<dbReference type="Gene3D" id="3.40.50.300">
    <property type="entry name" value="P-loop containing nucleotide triphosphate hydrolases"/>
    <property type="match status" value="2"/>
</dbReference>
<feature type="compositionally biased region" description="Polar residues" evidence="13">
    <location>
        <begin position="86"/>
        <end position="102"/>
    </location>
</feature>
<evidence type="ECO:0000256" key="3">
    <source>
        <dbReference type="ARBA" id="ARBA00022801"/>
    </source>
</evidence>
<evidence type="ECO:0000256" key="12">
    <source>
        <dbReference type="ARBA" id="ARBA00047984"/>
    </source>
</evidence>
<evidence type="ECO:0000256" key="4">
    <source>
        <dbReference type="ARBA" id="ARBA00022806"/>
    </source>
</evidence>
<evidence type="ECO:0000256" key="8">
    <source>
        <dbReference type="ARBA" id="ARBA00024355"/>
    </source>
</evidence>
<feature type="region of interest" description="Disordered" evidence="13">
    <location>
        <begin position="686"/>
        <end position="766"/>
    </location>
</feature>
<keyword evidence="17" id="KW-1185">Reference proteome</keyword>
<name>A0A8E2JHK3_9PEZI</name>
<feature type="compositionally biased region" description="Basic and acidic residues" evidence="13">
    <location>
        <begin position="343"/>
        <end position="352"/>
    </location>
</feature>
<dbReference type="GO" id="GO:0016787">
    <property type="term" value="F:hydrolase activity"/>
    <property type="evidence" value="ECO:0007669"/>
    <property type="project" value="UniProtKB-KW"/>
</dbReference>
<dbReference type="GO" id="GO:0005524">
    <property type="term" value="F:ATP binding"/>
    <property type="evidence" value="ECO:0007669"/>
    <property type="project" value="UniProtKB-KW"/>
</dbReference>
<dbReference type="Proteomes" id="UP000250266">
    <property type="component" value="Unassembled WGS sequence"/>
</dbReference>
<dbReference type="OrthoDB" id="360161at2759"/>
<dbReference type="CDD" id="cd17957">
    <property type="entry name" value="DEADc_DDX52"/>
    <property type="match status" value="1"/>
</dbReference>
<dbReference type="SMART" id="SM00487">
    <property type="entry name" value="DEXDc"/>
    <property type="match status" value="1"/>
</dbReference>
<feature type="region of interest" description="Disordered" evidence="13">
    <location>
        <begin position="330"/>
        <end position="376"/>
    </location>
</feature>
<dbReference type="SMART" id="SM00490">
    <property type="entry name" value="HELICc"/>
    <property type="match status" value="1"/>
</dbReference>
<protein>
    <recommendedName>
        <fullName evidence="10">ATP-dependent RNA helicase ROK1</fullName>
        <ecNumber evidence="1">3.6.4.13</ecNumber>
    </recommendedName>
    <alternativeName>
        <fullName evidence="11">ATP-dependent RNA helicase rok1</fullName>
    </alternativeName>
</protein>
<keyword evidence="4" id="KW-0347">Helicase</keyword>
<comment type="similarity">
    <text evidence="8">Belongs to the DEAD box helicase family. DDX52/ROK1 subfamily.</text>
</comment>
<dbReference type="GO" id="GO:0003723">
    <property type="term" value="F:RNA binding"/>
    <property type="evidence" value="ECO:0007669"/>
    <property type="project" value="UniProtKB-KW"/>
</dbReference>
<dbReference type="InterPro" id="IPR011545">
    <property type="entry name" value="DEAD/DEAH_box_helicase_dom"/>
</dbReference>
<evidence type="ECO:0000256" key="11">
    <source>
        <dbReference type="ARBA" id="ARBA00024419"/>
    </source>
</evidence>
<dbReference type="PANTHER" id="PTHR47959:SF15">
    <property type="entry name" value="RNA HELICASE"/>
    <property type="match status" value="1"/>
</dbReference>
<dbReference type="Pfam" id="PF00271">
    <property type="entry name" value="Helicase_C"/>
    <property type="match status" value="1"/>
</dbReference>
<dbReference type="PANTHER" id="PTHR47959">
    <property type="entry name" value="ATP-DEPENDENT RNA HELICASE RHLE-RELATED"/>
    <property type="match status" value="1"/>
</dbReference>
<accession>A0A8E2JHK3</accession>
<feature type="domain" description="Helicase ATP-binding" evidence="14">
    <location>
        <begin position="242"/>
        <end position="470"/>
    </location>
</feature>
<dbReference type="EMBL" id="KV744893">
    <property type="protein sequence ID" value="OCK82264.1"/>
    <property type="molecule type" value="Genomic_DNA"/>
</dbReference>
<dbReference type="InterPro" id="IPR044764">
    <property type="entry name" value="DDX52/Rok1_DEADc"/>
</dbReference>
<evidence type="ECO:0000256" key="9">
    <source>
        <dbReference type="ARBA" id="ARBA00024367"/>
    </source>
</evidence>
<feature type="compositionally biased region" description="Basic and acidic residues" evidence="13">
    <location>
        <begin position="699"/>
        <end position="714"/>
    </location>
</feature>
<dbReference type="InterPro" id="IPR001650">
    <property type="entry name" value="Helicase_C-like"/>
</dbReference>
<feature type="compositionally biased region" description="Polar residues" evidence="13">
    <location>
        <begin position="11"/>
        <end position="32"/>
    </location>
</feature>
<evidence type="ECO:0000256" key="13">
    <source>
        <dbReference type="SAM" id="MobiDB-lite"/>
    </source>
</evidence>
<evidence type="ECO:0000256" key="10">
    <source>
        <dbReference type="ARBA" id="ARBA00024410"/>
    </source>
</evidence>
<reference evidence="16 17" key="1">
    <citation type="journal article" date="2016" name="Nat. Commun.">
        <title>Ectomycorrhizal ecology is imprinted in the genome of the dominant symbiotic fungus Cenococcum geophilum.</title>
        <authorList>
            <consortium name="DOE Joint Genome Institute"/>
            <person name="Peter M."/>
            <person name="Kohler A."/>
            <person name="Ohm R.A."/>
            <person name="Kuo A."/>
            <person name="Krutzmann J."/>
            <person name="Morin E."/>
            <person name="Arend M."/>
            <person name="Barry K.W."/>
            <person name="Binder M."/>
            <person name="Choi C."/>
            <person name="Clum A."/>
            <person name="Copeland A."/>
            <person name="Grisel N."/>
            <person name="Haridas S."/>
            <person name="Kipfer T."/>
            <person name="LaButti K."/>
            <person name="Lindquist E."/>
            <person name="Lipzen A."/>
            <person name="Maire R."/>
            <person name="Meier B."/>
            <person name="Mihaltcheva S."/>
            <person name="Molinier V."/>
            <person name="Murat C."/>
            <person name="Poggeler S."/>
            <person name="Quandt C.A."/>
            <person name="Sperisen C."/>
            <person name="Tritt A."/>
            <person name="Tisserant E."/>
            <person name="Crous P.W."/>
            <person name="Henrissat B."/>
            <person name="Nehls U."/>
            <person name="Egli S."/>
            <person name="Spatafora J.W."/>
            <person name="Grigoriev I.V."/>
            <person name="Martin F.M."/>
        </authorList>
    </citation>
    <scope>NUCLEOTIDE SEQUENCE [LARGE SCALE GENOMIC DNA]</scope>
    <source>
        <strain evidence="16 17">CBS 459.81</strain>
    </source>
</reference>
<keyword evidence="6" id="KW-0694">RNA-binding</keyword>
<dbReference type="GO" id="GO:0005829">
    <property type="term" value="C:cytosol"/>
    <property type="evidence" value="ECO:0007669"/>
    <property type="project" value="TreeGrafter"/>
</dbReference>
<comment type="function">
    <text evidence="7">ATP-dependent RNA helicase involved in 40S ribosomal subunit biogenesis. Required for the processing and cleavage of 35S pre-rRNA at sites A0, A1, and A2, leading to mature 18S rRNA.</text>
</comment>
<feature type="compositionally biased region" description="Basic and acidic residues" evidence="13">
    <location>
        <begin position="725"/>
        <end position="734"/>
    </location>
</feature>
<gene>
    <name evidence="16" type="ORF">K432DRAFT_380559</name>
</gene>
<comment type="subunit">
    <text evidence="9">Interacts with the U3 snoRNA and is associated with the 90S and 40S pre-ribosomes.</text>
</comment>
<evidence type="ECO:0000313" key="16">
    <source>
        <dbReference type="EMBL" id="OCK82264.1"/>
    </source>
</evidence>
<evidence type="ECO:0000256" key="6">
    <source>
        <dbReference type="ARBA" id="ARBA00022884"/>
    </source>
</evidence>
<dbReference type="InterPro" id="IPR027417">
    <property type="entry name" value="P-loop_NTPase"/>
</dbReference>
<keyword evidence="2" id="KW-0547">Nucleotide-binding</keyword>
<dbReference type="EC" id="3.6.4.13" evidence="1"/>
<comment type="catalytic activity">
    <reaction evidence="12">
        <text>ATP + H2O = ADP + phosphate + H(+)</text>
        <dbReference type="Rhea" id="RHEA:13065"/>
        <dbReference type="ChEBI" id="CHEBI:15377"/>
        <dbReference type="ChEBI" id="CHEBI:15378"/>
        <dbReference type="ChEBI" id="CHEBI:30616"/>
        <dbReference type="ChEBI" id="CHEBI:43474"/>
        <dbReference type="ChEBI" id="CHEBI:456216"/>
        <dbReference type="EC" id="3.6.4.13"/>
    </reaction>
</comment>
<evidence type="ECO:0000256" key="7">
    <source>
        <dbReference type="ARBA" id="ARBA00024310"/>
    </source>
</evidence>
<dbReference type="GO" id="GO:0003724">
    <property type="term" value="F:RNA helicase activity"/>
    <property type="evidence" value="ECO:0007669"/>
    <property type="project" value="UniProtKB-EC"/>
</dbReference>
<feature type="region of interest" description="Disordered" evidence="13">
    <location>
        <begin position="149"/>
        <end position="177"/>
    </location>
</feature>
<keyword evidence="3 16" id="KW-0378">Hydrolase</keyword>
<dbReference type="PROSITE" id="PS51192">
    <property type="entry name" value="HELICASE_ATP_BIND_1"/>
    <property type="match status" value="1"/>
</dbReference>
<evidence type="ECO:0000256" key="2">
    <source>
        <dbReference type="ARBA" id="ARBA00022741"/>
    </source>
</evidence>
<evidence type="ECO:0000313" key="17">
    <source>
        <dbReference type="Proteomes" id="UP000250266"/>
    </source>
</evidence>
<dbReference type="CDD" id="cd18787">
    <property type="entry name" value="SF2_C_DEAD"/>
    <property type="match status" value="1"/>
</dbReference>
<dbReference type="GO" id="GO:0030490">
    <property type="term" value="P:maturation of SSU-rRNA"/>
    <property type="evidence" value="ECO:0007669"/>
    <property type="project" value="InterPro"/>
</dbReference>